<dbReference type="EMBL" id="VJMJ01000080">
    <property type="protein sequence ID" value="KAF0737815.1"/>
    <property type="molecule type" value="Genomic_DNA"/>
</dbReference>
<reference evidence="1 2" key="1">
    <citation type="submission" date="2019-07" db="EMBL/GenBank/DDBJ databases">
        <title>Genomics analysis of Aphanomyces spp. identifies a new class of oomycete effector associated with host adaptation.</title>
        <authorList>
            <person name="Gaulin E."/>
        </authorList>
    </citation>
    <scope>NUCLEOTIDE SEQUENCE [LARGE SCALE GENOMIC DNA]</scope>
    <source>
        <strain evidence="1 2">ATCC 201684</strain>
    </source>
</reference>
<protein>
    <submittedName>
        <fullName evidence="1">Uncharacterized protein</fullName>
    </submittedName>
</protein>
<name>A0A6G0XCD1_9STRA</name>
<proteinExistence type="predicted"/>
<gene>
    <name evidence="1" type="ORF">Ae201684_006211</name>
</gene>
<dbReference type="AlphaFoldDB" id="A0A6G0XCD1"/>
<evidence type="ECO:0000313" key="2">
    <source>
        <dbReference type="Proteomes" id="UP000481153"/>
    </source>
</evidence>
<comment type="caution">
    <text evidence="1">The sequence shown here is derived from an EMBL/GenBank/DDBJ whole genome shotgun (WGS) entry which is preliminary data.</text>
</comment>
<keyword evidence="2" id="KW-1185">Reference proteome</keyword>
<dbReference type="Proteomes" id="UP000481153">
    <property type="component" value="Unassembled WGS sequence"/>
</dbReference>
<sequence length="118" mass="13046">MGIPPRIAPHCLSWRPTGLTHGDCILSWSLSHFPDMKWVLYLLATVVTMTATARSIPTTAPNAINTNMSRDCDSDWNADSVPVPTFSRPRRGKARLYAEVILGSATYLHNTELPFSCS</sequence>
<evidence type="ECO:0000313" key="1">
    <source>
        <dbReference type="EMBL" id="KAF0737815.1"/>
    </source>
</evidence>
<organism evidence="1 2">
    <name type="scientific">Aphanomyces euteiches</name>
    <dbReference type="NCBI Taxonomy" id="100861"/>
    <lineage>
        <taxon>Eukaryota</taxon>
        <taxon>Sar</taxon>
        <taxon>Stramenopiles</taxon>
        <taxon>Oomycota</taxon>
        <taxon>Saprolegniomycetes</taxon>
        <taxon>Saprolegniales</taxon>
        <taxon>Verrucalvaceae</taxon>
        <taxon>Aphanomyces</taxon>
    </lineage>
</organism>
<accession>A0A6G0XCD1</accession>